<dbReference type="AlphaFoldDB" id="A0A3P3TA79"/>
<dbReference type="OrthoDB" id="7065573at2"/>
<gene>
    <name evidence="1" type="ORF">EHV15_35930</name>
</gene>
<accession>A0A3P3TA79</accession>
<dbReference type="RefSeq" id="WP_128636054.1">
    <property type="nucleotide sequence ID" value="NZ_RRCN01000002.1"/>
</dbReference>
<proteinExistence type="predicted"/>
<evidence type="ECO:0000313" key="2">
    <source>
        <dbReference type="Proteomes" id="UP000267017"/>
    </source>
</evidence>
<keyword evidence="2" id="KW-1185">Reference proteome</keyword>
<dbReference type="Proteomes" id="UP000267017">
    <property type="component" value="Unassembled WGS sequence"/>
</dbReference>
<dbReference type="EMBL" id="RRCN01000002">
    <property type="protein sequence ID" value="RRJ54961.1"/>
    <property type="molecule type" value="Genomic_DNA"/>
</dbReference>
<evidence type="ECO:0000313" key="1">
    <source>
        <dbReference type="EMBL" id="RRJ54961.1"/>
    </source>
</evidence>
<organism evidence="1 2">
    <name type="scientific">Paenibacillus oralis</name>
    <dbReference type="NCBI Taxonomy" id="2490856"/>
    <lineage>
        <taxon>Bacteria</taxon>
        <taxon>Bacillati</taxon>
        <taxon>Bacillota</taxon>
        <taxon>Bacilli</taxon>
        <taxon>Bacillales</taxon>
        <taxon>Paenibacillaceae</taxon>
        <taxon>Paenibacillus</taxon>
    </lineage>
</organism>
<reference evidence="1 2" key="1">
    <citation type="submission" date="2018-11" db="EMBL/GenBank/DDBJ databases">
        <title>Genome sequencing of Paenibacillus sp. KCOM 3021 (= ChDC PVNT-B20).</title>
        <authorList>
            <person name="Kook J.-K."/>
            <person name="Park S.-N."/>
            <person name="Lim Y.K."/>
        </authorList>
    </citation>
    <scope>NUCLEOTIDE SEQUENCE [LARGE SCALE GENOMIC DNA]</scope>
    <source>
        <strain evidence="1 2">KCOM 3021</strain>
    </source>
</reference>
<comment type="caution">
    <text evidence="1">The sequence shown here is derived from an EMBL/GenBank/DDBJ whole genome shotgun (WGS) entry which is preliminary data.</text>
</comment>
<name>A0A3P3TA79_9BACL</name>
<protein>
    <submittedName>
        <fullName evidence="1">Uncharacterized protein</fullName>
    </submittedName>
</protein>
<sequence>MDEKILIDRLVLKVKEYADGRARDVARGAETPRLAALLLQKYGSGVIDTVSLILDTPRAADPISKILDEETARIDPQWREHDRERWLGRPADLTYSK</sequence>